<dbReference type="InterPro" id="IPR003439">
    <property type="entry name" value="ABC_transporter-like_ATP-bd"/>
</dbReference>
<feature type="non-terminal residue" evidence="1">
    <location>
        <position position="170"/>
    </location>
</feature>
<dbReference type="Pfam" id="PF00005">
    <property type="entry name" value="ABC_tran"/>
    <property type="match status" value="1"/>
</dbReference>
<dbReference type="PANTHER" id="PTHR43038:SF4">
    <property type="entry name" value="RIBOSOME-ASSOCIATED ATPASE"/>
    <property type="match status" value="1"/>
</dbReference>
<dbReference type="PROSITE" id="PS00211">
    <property type="entry name" value="ABC_TRANSPORTER_1"/>
    <property type="match status" value="1"/>
</dbReference>
<dbReference type="PANTHER" id="PTHR43038">
    <property type="entry name" value="ATP-BINDING CASSETTE, SUB-FAMILY H, MEMBER 1"/>
    <property type="match status" value="1"/>
</dbReference>
<dbReference type="AlphaFoldDB" id="A0A7R8WVY8"/>
<accession>A0A7R8WVY8</accession>
<proteinExistence type="predicted"/>
<reference evidence="1" key="1">
    <citation type="submission" date="2020-11" db="EMBL/GenBank/DDBJ databases">
        <authorList>
            <person name="Tran Van P."/>
        </authorList>
    </citation>
    <scope>NUCLEOTIDE SEQUENCE</scope>
</reference>
<dbReference type="InterPro" id="IPR027417">
    <property type="entry name" value="P-loop_NTPase"/>
</dbReference>
<dbReference type="CDD" id="cd03230">
    <property type="entry name" value="ABC_DR_subfamily_A"/>
    <property type="match status" value="1"/>
</dbReference>
<dbReference type="Gene3D" id="3.40.50.300">
    <property type="entry name" value="P-loop containing nucleotide triphosphate hydrolases"/>
    <property type="match status" value="1"/>
</dbReference>
<dbReference type="SUPFAM" id="SSF52540">
    <property type="entry name" value="P-loop containing nucleoside triphosphate hydrolases"/>
    <property type="match status" value="1"/>
</dbReference>
<dbReference type="GO" id="GO:0005524">
    <property type="term" value="F:ATP binding"/>
    <property type="evidence" value="ECO:0007669"/>
    <property type="project" value="InterPro"/>
</dbReference>
<protein>
    <submittedName>
        <fullName evidence="1">Uncharacterized protein</fullName>
    </submittedName>
</protein>
<gene>
    <name evidence="1" type="ORF">CTOB1V02_LOCUS17059</name>
</gene>
<sequence length="170" mass="18506">MNELVIPPLEAREGKPAIVAKGLTRRFGDFTAVNNVSFEIQAGEIFGFLGSNGCGKTTTMKMLTGLLPVSEGEAFLFGQPVNAGDLETRKRVGFMTQAFSLYGELTVAQNLTLHARLFHLTAEKTVERIDALVERFSLGMRQRLSLAVAVIHEPEMLILDEPTSGVDPVA</sequence>
<dbReference type="InterPro" id="IPR017871">
    <property type="entry name" value="ABC_transporter-like_CS"/>
</dbReference>
<name>A0A7R8WVY8_9CRUS</name>
<dbReference type="OrthoDB" id="10255969at2759"/>
<evidence type="ECO:0000313" key="1">
    <source>
        <dbReference type="EMBL" id="CAD7239244.1"/>
    </source>
</evidence>
<dbReference type="GO" id="GO:0016887">
    <property type="term" value="F:ATP hydrolysis activity"/>
    <property type="evidence" value="ECO:0007669"/>
    <property type="project" value="InterPro"/>
</dbReference>
<organism evidence="1">
    <name type="scientific">Cyprideis torosa</name>
    <dbReference type="NCBI Taxonomy" id="163714"/>
    <lineage>
        <taxon>Eukaryota</taxon>
        <taxon>Metazoa</taxon>
        <taxon>Ecdysozoa</taxon>
        <taxon>Arthropoda</taxon>
        <taxon>Crustacea</taxon>
        <taxon>Oligostraca</taxon>
        <taxon>Ostracoda</taxon>
        <taxon>Podocopa</taxon>
        <taxon>Podocopida</taxon>
        <taxon>Cytherocopina</taxon>
        <taxon>Cytheroidea</taxon>
        <taxon>Cytherideidae</taxon>
        <taxon>Cyprideis</taxon>
    </lineage>
</organism>
<dbReference type="EMBL" id="OB719729">
    <property type="protein sequence ID" value="CAD7239244.1"/>
    <property type="molecule type" value="Genomic_DNA"/>
</dbReference>